<name>A0AA36HLQ7_9DINO</name>
<evidence type="ECO:0000313" key="2">
    <source>
        <dbReference type="Proteomes" id="UP001178507"/>
    </source>
</evidence>
<evidence type="ECO:0000313" key="1">
    <source>
        <dbReference type="EMBL" id="CAJ1371486.1"/>
    </source>
</evidence>
<dbReference type="Gene3D" id="1.25.40.180">
    <property type="match status" value="1"/>
</dbReference>
<dbReference type="AlphaFoldDB" id="A0AA36HLQ7"/>
<gene>
    <name evidence="1" type="ORF">EVOR1521_LOCUS1786</name>
</gene>
<keyword evidence="2" id="KW-1185">Reference proteome</keyword>
<reference evidence="1" key="1">
    <citation type="submission" date="2023-08" db="EMBL/GenBank/DDBJ databases">
        <authorList>
            <person name="Chen Y."/>
            <person name="Shah S."/>
            <person name="Dougan E. K."/>
            <person name="Thang M."/>
            <person name="Chan C."/>
        </authorList>
    </citation>
    <scope>NUCLEOTIDE SEQUENCE</scope>
</reference>
<dbReference type="Proteomes" id="UP001178507">
    <property type="component" value="Unassembled WGS sequence"/>
</dbReference>
<dbReference type="EMBL" id="CAUJNA010000081">
    <property type="protein sequence ID" value="CAJ1371486.1"/>
    <property type="molecule type" value="Genomic_DNA"/>
</dbReference>
<comment type="caution">
    <text evidence="1">The sequence shown here is derived from an EMBL/GenBank/DDBJ whole genome shotgun (WGS) entry which is preliminary data.</text>
</comment>
<protein>
    <submittedName>
        <fullName evidence="1">Uncharacterized protein</fullName>
    </submittedName>
</protein>
<sequence>MHGLDIFQQIAPTSARSRDKSINRVTRFQNRLKLFKGDSEIDAVMKDIDGVDASKYVVVGSPAER</sequence>
<organism evidence="1 2">
    <name type="scientific">Effrenium voratum</name>
    <dbReference type="NCBI Taxonomy" id="2562239"/>
    <lineage>
        <taxon>Eukaryota</taxon>
        <taxon>Sar</taxon>
        <taxon>Alveolata</taxon>
        <taxon>Dinophyceae</taxon>
        <taxon>Suessiales</taxon>
        <taxon>Symbiodiniaceae</taxon>
        <taxon>Effrenium</taxon>
    </lineage>
</organism>
<proteinExistence type="predicted"/>
<accession>A0AA36HLQ7</accession>